<dbReference type="InterPro" id="IPR014145">
    <property type="entry name" value="LigD_pol_dom"/>
</dbReference>
<evidence type="ECO:0000259" key="1">
    <source>
        <dbReference type="Pfam" id="PF21686"/>
    </source>
</evidence>
<dbReference type="PANTHER" id="PTHR42705">
    <property type="entry name" value="BIFUNCTIONAL NON-HOMOLOGOUS END JOINING PROTEIN LIGD"/>
    <property type="match status" value="1"/>
</dbReference>
<dbReference type="Gene3D" id="3.90.920.10">
    <property type="entry name" value="DNA primase, PRIM domain"/>
    <property type="match status" value="1"/>
</dbReference>
<dbReference type="EMBL" id="MJAT01000012">
    <property type="protein sequence ID" value="OEH85805.1"/>
    <property type="molecule type" value="Genomic_DNA"/>
</dbReference>
<dbReference type="SUPFAM" id="SSF56747">
    <property type="entry name" value="Prim-pol domain"/>
    <property type="match status" value="1"/>
</dbReference>
<dbReference type="InterPro" id="IPR052171">
    <property type="entry name" value="NHEJ_LigD"/>
</dbReference>
<dbReference type="STRING" id="1390249.BHU72_03220"/>
<dbReference type="PANTHER" id="PTHR42705:SF2">
    <property type="entry name" value="BIFUNCTIONAL NON-HOMOLOGOUS END JOINING PROTEIN LIGD"/>
    <property type="match status" value="1"/>
</dbReference>
<dbReference type="NCBIfam" id="TIGR02778">
    <property type="entry name" value="ligD_pol"/>
    <property type="match status" value="1"/>
</dbReference>
<dbReference type="OrthoDB" id="9802472at2"/>
<reference evidence="2 3" key="1">
    <citation type="submission" date="2016-09" db="EMBL/GenBank/DDBJ databases">
        <title>Desulfuribacillus arsenicus sp. nov., an obligately anaerobic, dissimilatory arsenic- and antimonate-reducing bacterium isolated from anoxic sediments.</title>
        <authorList>
            <person name="Abin C.A."/>
            <person name="Hollibaugh J.T."/>
        </authorList>
    </citation>
    <scope>NUCLEOTIDE SEQUENCE [LARGE SCALE GENOMIC DNA]</scope>
    <source>
        <strain evidence="2 3">MLFW-2</strain>
    </source>
</reference>
<dbReference type="AlphaFoldDB" id="A0A1E5L6N9"/>
<protein>
    <submittedName>
        <fullName evidence="2">DNA polymerase domain-containing protein</fullName>
    </submittedName>
</protein>
<name>A0A1E5L6N9_9FIRM</name>
<accession>A0A1E5L6N9</accession>
<dbReference type="RefSeq" id="WP_069701888.1">
    <property type="nucleotide sequence ID" value="NZ_MJAT01000012.1"/>
</dbReference>
<keyword evidence="3" id="KW-1185">Reference proteome</keyword>
<gene>
    <name evidence="2" type="ORF">BHU72_03220</name>
</gene>
<organism evidence="2 3">
    <name type="scientific">Desulfuribacillus stibiiarsenatis</name>
    <dbReference type="NCBI Taxonomy" id="1390249"/>
    <lineage>
        <taxon>Bacteria</taxon>
        <taxon>Bacillati</taxon>
        <taxon>Bacillota</taxon>
        <taxon>Desulfuribacillia</taxon>
        <taxon>Desulfuribacillales</taxon>
        <taxon>Desulfuribacillaceae</taxon>
        <taxon>Desulfuribacillus</taxon>
    </lineage>
</organism>
<proteinExistence type="predicted"/>
<feature type="domain" description="DNA ligase D polymerase" evidence="1">
    <location>
        <begin position="28"/>
        <end position="276"/>
    </location>
</feature>
<sequence>MDYQLTINNKIIKITNPNKVLWPKDQVTKLQYVSYIMKMADYILTYSKHRYLTTIRYPDGVEGKNFYQKNIPTHAPEWIESKVWNGTNYILPNEKETLVWLANLACLELHVSFNTWKKDDFPTELVFDLDPTDVTRFEHVLELALHLRDILLQLGLTSYPKTSGASGLQVYVPIQPKYPYELTRQIGKFIAEYMQHMYPKDITVERLVKMRGNKLYVDYLQHWRGKTLPAPYSVRAKETPNVSTPVTWKEVEKGFIPSDFTIFNVPNRCEKYGDLFHWKERQSLDIILDFLNKERIDT</sequence>
<dbReference type="CDD" id="cd04861">
    <property type="entry name" value="LigD_Pol_like"/>
    <property type="match status" value="1"/>
</dbReference>
<dbReference type="Proteomes" id="UP000095255">
    <property type="component" value="Unassembled WGS sequence"/>
</dbReference>
<evidence type="ECO:0000313" key="2">
    <source>
        <dbReference type="EMBL" id="OEH85805.1"/>
    </source>
</evidence>
<dbReference type="Pfam" id="PF21686">
    <property type="entry name" value="LigD_Prim-Pol"/>
    <property type="match status" value="1"/>
</dbReference>
<evidence type="ECO:0000313" key="3">
    <source>
        <dbReference type="Proteomes" id="UP000095255"/>
    </source>
</evidence>
<comment type="caution">
    <text evidence="2">The sequence shown here is derived from an EMBL/GenBank/DDBJ whole genome shotgun (WGS) entry which is preliminary data.</text>
</comment>